<dbReference type="eggNOG" id="COG4977">
    <property type="taxonomic scope" value="Bacteria"/>
</dbReference>
<dbReference type="EMBL" id="CM001403">
    <property type="protein sequence ID" value="EHQ26575.1"/>
    <property type="molecule type" value="Genomic_DNA"/>
</dbReference>
<evidence type="ECO:0000313" key="2">
    <source>
        <dbReference type="Proteomes" id="UP000002774"/>
    </source>
</evidence>
<dbReference type="AlphaFoldDB" id="H1YIK9"/>
<organism evidence="1 2">
    <name type="scientific">Mucilaginibacter paludis DSM 18603</name>
    <dbReference type="NCBI Taxonomy" id="714943"/>
    <lineage>
        <taxon>Bacteria</taxon>
        <taxon>Pseudomonadati</taxon>
        <taxon>Bacteroidota</taxon>
        <taxon>Sphingobacteriia</taxon>
        <taxon>Sphingobacteriales</taxon>
        <taxon>Sphingobacteriaceae</taxon>
        <taxon>Mucilaginibacter</taxon>
    </lineage>
</organism>
<reference evidence="1" key="1">
    <citation type="submission" date="2011-09" db="EMBL/GenBank/DDBJ databases">
        <title>The permanent draft genome of Mucilaginibacter paludis DSM 18603.</title>
        <authorList>
            <consortium name="US DOE Joint Genome Institute (JGI-PGF)"/>
            <person name="Lucas S."/>
            <person name="Han J."/>
            <person name="Lapidus A."/>
            <person name="Bruce D."/>
            <person name="Goodwin L."/>
            <person name="Pitluck S."/>
            <person name="Peters L."/>
            <person name="Kyrpides N."/>
            <person name="Mavromatis K."/>
            <person name="Ivanova N."/>
            <person name="Mikhailova N."/>
            <person name="Held B."/>
            <person name="Detter J.C."/>
            <person name="Tapia R."/>
            <person name="Han C."/>
            <person name="Land M."/>
            <person name="Hauser L."/>
            <person name="Markowitz V."/>
            <person name="Cheng J.-F."/>
            <person name="Hugenholtz P."/>
            <person name="Woyke T."/>
            <person name="Wu D."/>
            <person name="Tindall B."/>
            <person name="Brambilla E."/>
            <person name="Klenk H.-P."/>
            <person name="Eisen J.A."/>
        </authorList>
    </citation>
    <scope>NUCLEOTIDE SEQUENCE [LARGE SCALE GENOMIC DNA]</scope>
    <source>
        <strain evidence="1">DSM 18603</strain>
    </source>
</reference>
<name>H1YIK9_9SPHI</name>
<sequence>MHQPLLQIALVLTVTASLSAVTGDKAVDRINELPSMEKKINVKYHSTVLFTDSKMLGKLPEDAIYKISFAVEAELTRLKAGRVIRQSTRDYLTYIEFYEFKLDSELEFSFEVSETVAFLFFVMGNGIQFYLPDGSPVTIVEGSKGYATFNRPGKYIGKLPKGITLAVYINPRVAWLWRQTGQYAGLQDFLEWMESGTDQFGHMPQVGIENTPLSKILEALAALDEAKVEDMEIARMSITKGLLKQYHDMVAQKLTSPVYRIKYFIKKNYTNHRLTNIQKLIDRYPVSLKTLERDYFNEFNIKPANDVKRLRMKSHTAYYWKAACRSAMWPCL</sequence>
<dbReference type="Proteomes" id="UP000002774">
    <property type="component" value="Chromosome"/>
</dbReference>
<protein>
    <submittedName>
        <fullName evidence="1">Uncharacterized protein</fullName>
    </submittedName>
</protein>
<evidence type="ECO:0000313" key="1">
    <source>
        <dbReference type="EMBL" id="EHQ26575.1"/>
    </source>
</evidence>
<proteinExistence type="predicted"/>
<dbReference type="RefSeq" id="WP_008506678.1">
    <property type="nucleotide sequence ID" value="NZ_CM001403.1"/>
</dbReference>
<gene>
    <name evidence="1" type="ORF">Mucpa_2453</name>
</gene>
<dbReference type="HOGENOM" id="CLU_072298_0_0_10"/>
<keyword evidence="2" id="KW-1185">Reference proteome</keyword>
<accession>H1YIK9</accession>